<dbReference type="Pfam" id="PF06075">
    <property type="entry name" value="DUF936"/>
    <property type="match status" value="1"/>
</dbReference>
<dbReference type="AlphaFoldDB" id="B9SNE1"/>
<feature type="domain" description="DUF6857" evidence="3">
    <location>
        <begin position="425"/>
        <end position="724"/>
    </location>
</feature>
<evidence type="ECO:0000313" key="5">
    <source>
        <dbReference type="Proteomes" id="UP000008311"/>
    </source>
</evidence>
<feature type="compositionally biased region" description="Polar residues" evidence="1">
    <location>
        <begin position="255"/>
        <end position="274"/>
    </location>
</feature>
<dbReference type="PANTHER" id="PTHR31928">
    <property type="entry name" value="EXPRESSED PROTEIN"/>
    <property type="match status" value="1"/>
</dbReference>
<evidence type="ECO:0000313" key="4">
    <source>
        <dbReference type="EMBL" id="EEF34908.1"/>
    </source>
</evidence>
<dbReference type="Proteomes" id="UP000008311">
    <property type="component" value="Unassembled WGS sequence"/>
</dbReference>
<dbReference type="Pfam" id="PF21647">
    <property type="entry name" value="DUF6857"/>
    <property type="match status" value="1"/>
</dbReference>
<evidence type="ECO:0000259" key="3">
    <source>
        <dbReference type="Pfam" id="PF21647"/>
    </source>
</evidence>
<sequence>MAELSSGSLVKFLQEMHVDGIANTLQDDDKPVLLQIRSIIPVLREGDYLWPNQGFFLRVSDLSHAIYVSLPQEQDDMVLYDKLHIGQFLYVERLEAAYPVPLLKGIRPIPGRHPCLGNPKDIIPMHNLEKFLGFTKLESINEEHDDYDVIKKTVESPQSLTDSKARLNDMIKEKQREKSLCTSSNEVCTDEGIIKTGGLSWKSKEKNDVIKEEKKQTENSRSLNDSRGSSNEVIKTLAEINDKLKKKQAEKSRSFGASRTGSLNESIGRRTSSIYRPRKSDAESTSSYRTKRNDAESYYKGLRKHKQRYGYKDSDMESTVSATSALPMFKRRSWNGKEATRIAEIPDTPVVKHEVKPDGSSASVSGSSAHSSRNDSSDDNSSSIPKKNVTSIPAKLPTIPSKSHIPTIEKTGPEVTYQRETLSSMNDQISTDINISWDFLPSSLVKLGQELLRQRDIALLASVEALLDASASDRLLKCLSIYSDILSAKEDEHHHPSLERFFSLENNLDRTKLMFQSITGIIPPRKANTDPSTLHSAGEEIKLALDRKQNATEWIKAALESDLDPVSDHIKTIDIPILATNAPKIPTKTSPGNIPKAPLTLRKQRSNIELHAGMAPEMENRQEWIKGRSLPISVELANSLDKESRTWFLSYVEDYLDWVSSKSCSSESDSQVPGNMYKIKKVSDWLDMTCKDKSTLQGFELDACGRVRNKIYGILMKHVERTTMSGAIAES</sequence>
<dbReference type="EMBL" id="EQ974044">
    <property type="protein sequence ID" value="EEF34908.1"/>
    <property type="molecule type" value="Genomic_DNA"/>
</dbReference>
<protein>
    <submittedName>
        <fullName evidence="4">Uncharacterized protein</fullName>
    </submittedName>
</protein>
<dbReference type="eggNOG" id="ENOG502RXE9">
    <property type="taxonomic scope" value="Eukaryota"/>
</dbReference>
<gene>
    <name evidence="4" type="ORF">RCOM_0175450</name>
</gene>
<name>B9SNE1_RICCO</name>
<accession>B9SNE1</accession>
<evidence type="ECO:0000259" key="2">
    <source>
        <dbReference type="Pfam" id="PF06075"/>
    </source>
</evidence>
<dbReference type="InterPro" id="IPR049172">
    <property type="entry name" value="DUF6857_pln"/>
</dbReference>
<feature type="compositionally biased region" description="Basic and acidic residues" evidence="1">
    <location>
        <begin position="207"/>
        <end position="218"/>
    </location>
</feature>
<dbReference type="PANTHER" id="PTHR31928:SF12">
    <property type="entry name" value="DUF3741 DOMAIN-CONTAINING PROTEIN"/>
    <property type="match status" value="1"/>
</dbReference>
<feature type="region of interest" description="Disordered" evidence="1">
    <location>
        <begin position="345"/>
        <end position="412"/>
    </location>
</feature>
<feature type="compositionally biased region" description="Low complexity" evidence="1">
    <location>
        <begin position="359"/>
        <end position="371"/>
    </location>
</feature>
<feature type="region of interest" description="Disordered" evidence="1">
    <location>
        <begin position="207"/>
        <end position="230"/>
    </location>
</feature>
<dbReference type="InParanoid" id="B9SNE1"/>
<dbReference type="InterPro" id="IPR048297">
    <property type="entry name" value="DUF936_dom_pln"/>
</dbReference>
<dbReference type="InterPro" id="IPR010341">
    <property type="entry name" value="DUF936_pln"/>
</dbReference>
<feature type="domain" description="DUF936" evidence="2">
    <location>
        <begin position="4"/>
        <end position="123"/>
    </location>
</feature>
<organism evidence="4 5">
    <name type="scientific">Ricinus communis</name>
    <name type="common">Castor bean</name>
    <dbReference type="NCBI Taxonomy" id="3988"/>
    <lineage>
        <taxon>Eukaryota</taxon>
        <taxon>Viridiplantae</taxon>
        <taxon>Streptophyta</taxon>
        <taxon>Embryophyta</taxon>
        <taxon>Tracheophyta</taxon>
        <taxon>Spermatophyta</taxon>
        <taxon>Magnoliopsida</taxon>
        <taxon>eudicotyledons</taxon>
        <taxon>Gunneridae</taxon>
        <taxon>Pentapetalae</taxon>
        <taxon>rosids</taxon>
        <taxon>fabids</taxon>
        <taxon>Malpighiales</taxon>
        <taxon>Euphorbiaceae</taxon>
        <taxon>Acalyphoideae</taxon>
        <taxon>Acalypheae</taxon>
        <taxon>Ricinus</taxon>
    </lineage>
</organism>
<feature type="compositionally biased region" description="Polar residues" evidence="1">
    <location>
        <begin position="219"/>
        <end position="230"/>
    </location>
</feature>
<dbReference type="STRING" id="3988.B9SNE1"/>
<proteinExistence type="predicted"/>
<reference evidence="5" key="1">
    <citation type="journal article" date="2010" name="Nat. Biotechnol.">
        <title>Draft genome sequence of the oilseed species Ricinus communis.</title>
        <authorList>
            <person name="Chan A.P."/>
            <person name="Crabtree J."/>
            <person name="Zhao Q."/>
            <person name="Lorenzi H."/>
            <person name="Orvis J."/>
            <person name="Puiu D."/>
            <person name="Melake-Berhan A."/>
            <person name="Jones K.M."/>
            <person name="Redman J."/>
            <person name="Chen G."/>
            <person name="Cahoon E.B."/>
            <person name="Gedil M."/>
            <person name="Stanke M."/>
            <person name="Haas B.J."/>
            <person name="Wortman J.R."/>
            <person name="Fraser-Liggett C.M."/>
            <person name="Ravel J."/>
            <person name="Rabinowicz P.D."/>
        </authorList>
    </citation>
    <scope>NUCLEOTIDE SEQUENCE [LARGE SCALE GENOMIC DNA]</scope>
    <source>
        <strain evidence="5">cv. Hale</strain>
    </source>
</reference>
<feature type="region of interest" description="Disordered" evidence="1">
    <location>
        <begin position="245"/>
        <end position="301"/>
    </location>
</feature>
<evidence type="ECO:0000256" key="1">
    <source>
        <dbReference type="SAM" id="MobiDB-lite"/>
    </source>
</evidence>
<keyword evidence="5" id="KW-1185">Reference proteome</keyword>